<protein>
    <recommendedName>
        <fullName evidence="3">DUF659 domain-containing protein</fullName>
    </recommendedName>
</protein>
<evidence type="ECO:0008006" key="3">
    <source>
        <dbReference type="Google" id="ProtNLM"/>
    </source>
</evidence>
<dbReference type="AlphaFoldDB" id="A0A0C9UDX8"/>
<dbReference type="Proteomes" id="UP000054279">
    <property type="component" value="Unassembled WGS sequence"/>
</dbReference>
<reference evidence="1 2" key="1">
    <citation type="submission" date="2014-06" db="EMBL/GenBank/DDBJ databases">
        <title>Evolutionary Origins and Diversification of the Mycorrhizal Mutualists.</title>
        <authorList>
            <consortium name="DOE Joint Genome Institute"/>
            <consortium name="Mycorrhizal Genomics Consortium"/>
            <person name="Kohler A."/>
            <person name="Kuo A."/>
            <person name="Nagy L.G."/>
            <person name="Floudas D."/>
            <person name="Copeland A."/>
            <person name="Barry K.W."/>
            <person name="Cichocki N."/>
            <person name="Veneault-Fourrey C."/>
            <person name="LaButti K."/>
            <person name="Lindquist E.A."/>
            <person name="Lipzen A."/>
            <person name="Lundell T."/>
            <person name="Morin E."/>
            <person name="Murat C."/>
            <person name="Riley R."/>
            <person name="Ohm R."/>
            <person name="Sun H."/>
            <person name="Tunlid A."/>
            <person name="Henrissat B."/>
            <person name="Grigoriev I.V."/>
            <person name="Hibbett D.S."/>
            <person name="Martin F."/>
        </authorList>
    </citation>
    <scope>NUCLEOTIDE SEQUENCE [LARGE SCALE GENOMIC DNA]</scope>
    <source>
        <strain evidence="1 2">SS14</strain>
    </source>
</reference>
<accession>A0A0C9UDX8</accession>
<dbReference type="OrthoDB" id="2690041at2759"/>
<feature type="non-terminal residue" evidence="1">
    <location>
        <position position="74"/>
    </location>
</feature>
<gene>
    <name evidence="1" type="ORF">M422DRAFT_108576</name>
</gene>
<evidence type="ECO:0000313" key="2">
    <source>
        <dbReference type="Proteomes" id="UP000054279"/>
    </source>
</evidence>
<organism evidence="1 2">
    <name type="scientific">Sphaerobolus stellatus (strain SS14)</name>
    <dbReference type="NCBI Taxonomy" id="990650"/>
    <lineage>
        <taxon>Eukaryota</taxon>
        <taxon>Fungi</taxon>
        <taxon>Dikarya</taxon>
        <taxon>Basidiomycota</taxon>
        <taxon>Agaricomycotina</taxon>
        <taxon>Agaricomycetes</taxon>
        <taxon>Phallomycetidae</taxon>
        <taxon>Geastrales</taxon>
        <taxon>Sphaerobolaceae</taxon>
        <taxon>Sphaerobolus</taxon>
    </lineage>
</organism>
<evidence type="ECO:0000313" key="1">
    <source>
        <dbReference type="EMBL" id="KIJ41258.1"/>
    </source>
</evidence>
<name>A0A0C9UDX8_SPHS4</name>
<dbReference type="EMBL" id="KN837138">
    <property type="protein sequence ID" value="KIJ41258.1"/>
    <property type="molecule type" value="Genomic_DNA"/>
</dbReference>
<proteinExistence type="predicted"/>
<feature type="non-terminal residue" evidence="1">
    <location>
        <position position="1"/>
    </location>
</feature>
<dbReference type="HOGENOM" id="CLU_2694736_0_0_1"/>
<sequence length="74" mass="8596">VTSDNASNNTTMMKELARLIEKHTGKEFEWQDRWIRCLAHVINLATQAIIKAFSSAKYYDPYNPDAHIPTERDE</sequence>
<keyword evidence="2" id="KW-1185">Reference proteome</keyword>